<dbReference type="EMBL" id="JAFFZP010000068">
    <property type="protein sequence ID" value="MBN0989879.1"/>
    <property type="molecule type" value="Genomic_DNA"/>
</dbReference>
<proteinExistence type="predicted"/>
<evidence type="ECO:0000313" key="2">
    <source>
        <dbReference type="Proteomes" id="UP000760472"/>
    </source>
</evidence>
<accession>A0ABS2WDV8</accession>
<name>A0ABS2WDV8_9GAMM</name>
<protein>
    <submittedName>
        <fullName evidence="1">Uncharacterized protein</fullName>
    </submittedName>
</protein>
<organism evidence="1 2">
    <name type="scientific">Amphritea pacifica</name>
    <dbReference type="NCBI Taxonomy" id="2811233"/>
    <lineage>
        <taxon>Bacteria</taxon>
        <taxon>Pseudomonadati</taxon>
        <taxon>Pseudomonadota</taxon>
        <taxon>Gammaproteobacteria</taxon>
        <taxon>Oceanospirillales</taxon>
        <taxon>Oceanospirillaceae</taxon>
        <taxon>Amphritea</taxon>
    </lineage>
</organism>
<sequence length="289" mass="29181">MTMAISSGAYTASMGTMAAALGGAAGGLAGGLIASGGDLKAGLIGALTGGAAGFVGASSAFSTLSSPAGSVALRAIGHGVVGGISSRLQGGRFVHGFMSSAFTKAVSGKVSRGFGADKYMKRVTGAITAGIIGGTASRLGSGSFANGAQTSAFQYLFNEVSEVFTRAIKDVPRMFSQWFKDQAMIYNPEERVVMGDLSIAYSAAALTTPCTVVCGLSALAIDVRLSLDSLVRSKYYEASSTALPYVVQHAIAGKVGRIAELSLKAAQKTGGAAAIATSISARNDYQRDN</sequence>
<comment type="caution">
    <text evidence="1">The sequence shown here is derived from an EMBL/GenBank/DDBJ whole genome shotgun (WGS) entry which is preliminary data.</text>
</comment>
<dbReference type="RefSeq" id="WP_205214517.1">
    <property type="nucleotide sequence ID" value="NZ_JAFFZP010000068.1"/>
</dbReference>
<keyword evidence="2" id="KW-1185">Reference proteome</keyword>
<dbReference type="Proteomes" id="UP000760472">
    <property type="component" value="Unassembled WGS sequence"/>
</dbReference>
<evidence type="ECO:0000313" key="1">
    <source>
        <dbReference type="EMBL" id="MBN0989879.1"/>
    </source>
</evidence>
<reference evidence="1 2" key="1">
    <citation type="submission" date="2021-02" db="EMBL/GenBank/DDBJ databases">
        <title>A novel species of genus Amphritea isolated from a fishpond in China.</title>
        <authorList>
            <person name="Lu H."/>
        </authorList>
    </citation>
    <scope>NUCLEOTIDE SEQUENCE [LARGE SCALE GENOMIC DNA]</scope>
    <source>
        <strain evidence="1 2">RP18W</strain>
    </source>
</reference>
<gene>
    <name evidence="1" type="ORF">JW498_21175</name>
</gene>